<reference evidence="2" key="3">
    <citation type="submission" date="2016-02" db="EMBL/GenBank/DDBJ databases">
        <title>Draft genome of pathogenic Streptomyces sp. in Japan.</title>
        <authorList>
            <person name="Tomihama T."/>
            <person name="Ikenaga M."/>
            <person name="Sakai M."/>
            <person name="Okubo T."/>
            <person name="Ikeda S."/>
        </authorList>
    </citation>
    <scope>NUCLEOTIDE SEQUENCE [LARGE SCALE GENOMIC DNA]</scope>
    <source>
        <strain evidence="2">S58</strain>
    </source>
</reference>
<protein>
    <submittedName>
        <fullName evidence="1">Uncharacterized protein</fullName>
    </submittedName>
</protein>
<dbReference type="Proteomes" id="UP000067448">
    <property type="component" value="Unassembled WGS sequence"/>
</dbReference>
<proteinExistence type="predicted"/>
<dbReference type="EMBL" id="BCMM01000016">
    <property type="protein sequence ID" value="GAQ63351.1"/>
    <property type="molecule type" value="Genomic_DNA"/>
</dbReference>
<gene>
    <name evidence="1" type="ORF">SsS58_03729</name>
</gene>
<dbReference type="AlphaFoldDB" id="A0A124C452"/>
<sequence length="87" mass="9070">MAVVGAGVTGHTTAKVTALHALVHDRLRRTRGAEAAALYAGSQSEAVRHAAAVGEEPGIACDREDAAAYTYAEDEGPATKPLERRDI</sequence>
<evidence type="ECO:0000313" key="1">
    <source>
        <dbReference type="EMBL" id="GAQ63351.1"/>
    </source>
</evidence>
<reference evidence="1 2" key="2">
    <citation type="journal article" date="2016" name="Genome Announc.">
        <title>Draft Genome Sequences of Streptomyces scabiei S58, Streptomyces turgidiscabies T45, and Streptomyces acidiscabies a10, the Pathogens of Potato Common Scab, Isolated in Japan.</title>
        <authorList>
            <person name="Tomihama T."/>
            <person name="Nishi Y."/>
            <person name="Sakai M."/>
            <person name="Ikenaga M."/>
            <person name="Okubo T."/>
            <person name="Ikeda S."/>
        </authorList>
    </citation>
    <scope>NUCLEOTIDE SEQUENCE [LARGE SCALE GENOMIC DNA]</scope>
    <source>
        <strain evidence="1 2">S58</strain>
    </source>
</reference>
<accession>A0A124C452</accession>
<reference evidence="2" key="1">
    <citation type="submission" date="2015-11" db="EMBL/GenBank/DDBJ databases">
        <authorList>
            <consortium name="Cross-ministerial Strategic Innovation Promotion Program (SIP) consortium"/>
            <person name="Tomihama T."/>
            <person name="Ikenaga M."/>
            <person name="Sakai M."/>
            <person name="Okubo T."/>
            <person name="Ikeda S."/>
        </authorList>
    </citation>
    <scope>NUCLEOTIDE SEQUENCE [LARGE SCALE GENOMIC DNA]</scope>
    <source>
        <strain evidence="2">S58</strain>
    </source>
</reference>
<name>A0A124C452_STRSC</name>
<organism evidence="1 2">
    <name type="scientific">Streptomyces scabiei</name>
    <dbReference type="NCBI Taxonomy" id="1930"/>
    <lineage>
        <taxon>Bacteria</taxon>
        <taxon>Bacillati</taxon>
        <taxon>Actinomycetota</taxon>
        <taxon>Actinomycetes</taxon>
        <taxon>Kitasatosporales</taxon>
        <taxon>Streptomycetaceae</taxon>
        <taxon>Streptomyces</taxon>
    </lineage>
</organism>
<evidence type="ECO:0000313" key="2">
    <source>
        <dbReference type="Proteomes" id="UP000067448"/>
    </source>
</evidence>
<comment type="caution">
    <text evidence="1">The sequence shown here is derived from an EMBL/GenBank/DDBJ whole genome shotgun (WGS) entry which is preliminary data.</text>
</comment>